<dbReference type="InterPro" id="IPR004763">
    <property type="entry name" value="CusA-like"/>
</dbReference>
<feature type="transmembrane region" description="Helical" evidence="8">
    <location>
        <begin position="912"/>
        <end position="935"/>
    </location>
</feature>
<name>A0A1U9LGA2_9PROT</name>
<dbReference type="SUPFAM" id="SSF82714">
    <property type="entry name" value="Multidrug efflux transporter AcrB TolC docking domain, DN and DC subdomains"/>
    <property type="match status" value="2"/>
</dbReference>
<dbReference type="PANTHER" id="PTHR32063:SF24">
    <property type="entry name" value="CATION EFFLUX SYSTEM (ACRB_ACRD_ACRF FAMILY)"/>
    <property type="match status" value="1"/>
</dbReference>
<dbReference type="KEGG" id="aper:A0U91_11725"/>
<dbReference type="SUPFAM" id="SSF82693">
    <property type="entry name" value="Multidrug efflux transporter AcrB pore domain, PN1, PN2, PC1 and PC2 subdomains"/>
    <property type="match status" value="2"/>
</dbReference>
<evidence type="ECO:0000256" key="4">
    <source>
        <dbReference type="ARBA" id="ARBA00022475"/>
    </source>
</evidence>
<dbReference type="STRING" id="1076596.A0U91_11725"/>
<dbReference type="NCBIfam" id="TIGR00914">
    <property type="entry name" value="2A0601"/>
    <property type="match status" value="1"/>
</dbReference>
<dbReference type="InterPro" id="IPR027463">
    <property type="entry name" value="AcrB_DN_DC_subdom"/>
</dbReference>
<dbReference type="GO" id="GO:0008324">
    <property type="term" value="F:monoatomic cation transmembrane transporter activity"/>
    <property type="evidence" value="ECO:0007669"/>
    <property type="project" value="InterPro"/>
</dbReference>
<feature type="transmembrane region" description="Helical" evidence="8">
    <location>
        <begin position="862"/>
        <end position="881"/>
    </location>
</feature>
<evidence type="ECO:0000313" key="9">
    <source>
        <dbReference type="EMBL" id="AQT05418.1"/>
    </source>
</evidence>
<evidence type="ECO:0000256" key="2">
    <source>
        <dbReference type="ARBA" id="ARBA00010942"/>
    </source>
</evidence>
<comment type="similarity">
    <text evidence="2">Belongs to the resistance-nodulation-cell division (RND) (TC 2.A.6) family.</text>
</comment>
<accession>A0A1U9LGA2</accession>
<dbReference type="AlphaFoldDB" id="A0A1U9LGA2"/>
<comment type="subcellular location">
    <subcellularLocation>
        <location evidence="1">Cell membrane</location>
        <topology evidence="1">Multi-pass membrane protein</topology>
    </subcellularLocation>
</comment>
<dbReference type="InterPro" id="IPR001036">
    <property type="entry name" value="Acrflvin-R"/>
</dbReference>
<dbReference type="PROSITE" id="PS51257">
    <property type="entry name" value="PROKAR_LIPOPROTEIN"/>
    <property type="match status" value="1"/>
</dbReference>
<keyword evidence="4" id="KW-1003">Cell membrane</keyword>
<evidence type="ECO:0000256" key="8">
    <source>
        <dbReference type="SAM" id="Phobius"/>
    </source>
</evidence>
<feature type="transmembrane region" description="Helical" evidence="8">
    <location>
        <begin position="442"/>
        <end position="462"/>
    </location>
</feature>
<proteinExistence type="inferred from homology"/>
<feature type="transmembrane region" description="Helical" evidence="8">
    <location>
        <begin position="367"/>
        <end position="387"/>
    </location>
</feature>
<dbReference type="PRINTS" id="PR00702">
    <property type="entry name" value="ACRIFLAVINRP"/>
</dbReference>
<feature type="transmembrane region" description="Helical" evidence="8">
    <location>
        <begin position="963"/>
        <end position="985"/>
    </location>
</feature>
<feature type="transmembrane region" description="Helical" evidence="8">
    <location>
        <begin position="529"/>
        <end position="548"/>
    </location>
</feature>
<dbReference type="GO" id="GO:0005886">
    <property type="term" value="C:plasma membrane"/>
    <property type="evidence" value="ECO:0007669"/>
    <property type="project" value="UniProtKB-SubCell"/>
</dbReference>
<keyword evidence="3" id="KW-0813">Transport</keyword>
<evidence type="ECO:0000256" key="6">
    <source>
        <dbReference type="ARBA" id="ARBA00022989"/>
    </source>
</evidence>
<dbReference type="EMBL" id="CP014687">
    <property type="protein sequence ID" value="AQT05418.1"/>
    <property type="molecule type" value="Genomic_DNA"/>
</dbReference>
<dbReference type="Proteomes" id="UP000189055">
    <property type="component" value="Chromosome"/>
</dbReference>
<feature type="transmembrane region" description="Helical" evidence="8">
    <location>
        <begin position="393"/>
        <end position="412"/>
    </location>
</feature>
<evidence type="ECO:0000313" key="10">
    <source>
        <dbReference type="Proteomes" id="UP000189055"/>
    </source>
</evidence>
<feature type="transmembrane region" description="Helical" evidence="8">
    <location>
        <begin position="886"/>
        <end position="906"/>
    </location>
</feature>
<keyword evidence="5 8" id="KW-0812">Transmembrane</keyword>
<dbReference type="Pfam" id="PF00873">
    <property type="entry name" value="ACR_tran"/>
    <property type="match status" value="1"/>
</dbReference>
<feature type="transmembrane region" description="Helical" evidence="8">
    <location>
        <begin position="474"/>
        <end position="497"/>
    </location>
</feature>
<dbReference type="GO" id="GO:0042910">
    <property type="term" value="F:xenobiotic transmembrane transporter activity"/>
    <property type="evidence" value="ECO:0007669"/>
    <property type="project" value="TreeGrafter"/>
</dbReference>
<dbReference type="Gene3D" id="3.30.70.1440">
    <property type="entry name" value="Multidrug efflux transporter AcrB pore domain"/>
    <property type="match status" value="1"/>
</dbReference>
<dbReference type="SUPFAM" id="SSF82866">
    <property type="entry name" value="Multidrug efflux transporter AcrB transmembrane domain"/>
    <property type="match status" value="2"/>
</dbReference>
<protein>
    <submittedName>
        <fullName evidence="9">Cobalt transporter</fullName>
    </submittedName>
</protein>
<evidence type="ECO:0000256" key="1">
    <source>
        <dbReference type="ARBA" id="ARBA00004651"/>
    </source>
</evidence>
<dbReference type="Gene3D" id="3.30.70.1320">
    <property type="entry name" value="Multidrug efflux transporter AcrB pore domain like"/>
    <property type="match status" value="1"/>
</dbReference>
<keyword evidence="6 8" id="KW-1133">Transmembrane helix</keyword>
<dbReference type="Gene3D" id="1.20.1640.10">
    <property type="entry name" value="Multidrug efflux transporter AcrB transmembrane domain"/>
    <property type="match status" value="2"/>
</dbReference>
<evidence type="ECO:0000256" key="3">
    <source>
        <dbReference type="ARBA" id="ARBA00022448"/>
    </source>
</evidence>
<keyword evidence="7 8" id="KW-0472">Membrane</keyword>
<sequence length="1038" mass="110900">MRTEPVRSIFEKLNQARFLLLASLVLLMAGGCLVLSGLPVEAVPDISPQQVLVSAVAPGLATEEVEKLITFPVESSMAGIPGVKDLRSVSRSGVSVVYIQFQDTSDINLDRTRVTERMAQARAMLSIPGVTLNMGPLTTGMGEIFQFQLKGPGVSLMELNRLMNWTVAPQLKLVPGVAEVNIGGGAEETWKITLDPTRLLAYGLSVGDVYRAIDASNAAAGGGWIEHHAEQQVVAGRGLLRSLHDFGAITVKTGPGGTAIRLRDLGRISTGPRTRLGAVTRDGGGEIVTGVVMMEKGASSDATLAGIRAALPAITQSLPKGVTLDPFYNRAMLTSRTIATVRENLLIGAALVVAVLLAVIGNLRASLLIASVIPFALVCAMTGMRVFGISANLLSLGAIDFGMIVDSSLVVVEHVLSRRLREPDAPFGALVRSSAEQVMRPVSFAILVIIMVYLPVLTLEGIEGRMFRPMAQTVIMALAASLLYCVVWIPVLCVSVLRTARVPHETRLMAWLRRHYQPFFSLCARRPKFLIGSSLAICLLAAGLAMTLGSEFVPQLEEGALALHAMRLPSASLSTVLHTVQQQEKLIKSFPEVETVVSNTGTAAIPTDPMGQNETDSFILLRQPMTGRSQVELVTALNASLQKNLPDALYSWSQPVQMRMDDLLSGVRTPIAISIFGDDLPTLTGLGEQVVKALNTVRGAADVMAEDEGAVPFVHIDVNRENAGRLNVRVQDILDMVEAIGGHIGRPVTAENALIATQAQLDPAWTGSLSALATLRIPQADGRGTVLLSQVADIRQQDGPPRISRDDIRRRVVIQANVRGRDLASFVADAQKTVQRTVPLPHGYTLRWDGQFKNLQSASKRLALVVPIALTLIFLLLVAALGTVRLALLVFCNLPLAASGGIFALVLRGLPFSISAGIGFIALFGVAVLNGVVLVSTAEQIRRRGAGAARAGFTAARERFRPVMATALVASLGFFPMAFSASAGAEVERPLASVVIGGLVTSTLLTLFVLPLLYARFMKDKSRPEEDTSPYAHPDCGR</sequence>
<dbReference type="Gene3D" id="3.30.70.1430">
    <property type="entry name" value="Multidrug efflux transporter AcrB pore domain"/>
    <property type="match status" value="2"/>
</dbReference>
<dbReference type="PANTHER" id="PTHR32063">
    <property type="match status" value="1"/>
</dbReference>
<feature type="transmembrane region" description="Helical" evidence="8">
    <location>
        <begin position="344"/>
        <end position="360"/>
    </location>
</feature>
<organism evidence="9 10">
    <name type="scientific">Acetobacter persici</name>
    <dbReference type="NCBI Taxonomy" id="1076596"/>
    <lineage>
        <taxon>Bacteria</taxon>
        <taxon>Pseudomonadati</taxon>
        <taxon>Pseudomonadota</taxon>
        <taxon>Alphaproteobacteria</taxon>
        <taxon>Acetobacterales</taxon>
        <taxon>Acetobacteraceae</taxon>
        <taxon>Acetobacter</taxon>
    </lineage>
</organism>
<gene>
    <name evidence="9" type="ORF">A0U91_11725</name>
</gene>
<dbReference type="Gene3D" id="3.30.2090.10">
    <property type="entry name" value="Multidrug efflux transporter AcrB TolC docking domain, DN and DC subdomains"/>
    <property type="match status" value="2"/>
</dbReference>
<evidence type="ECO:0000256" key="5">
    <source>
        <dbReference type="ARBA" id="ARBA00022692"/>
    </source>
</evidence>
<reference evidence="9 10" key="1">
    <citation type="submission" date="2016-03" db="EMBL/GenBank/DDBJ databases">
        <title>Acetic acid bacteria sequencing.</title>
        <authorList>
            <person name="Brandt J."/>
            <person name="Jakob F."/>
            <person name="Vogel R.F."/>
        </authorList>
    </citation>
    <scope>NUCLEOTIDE SEQUENCE [LARGE SCALE GENOMIC DNA]</scope>
    <source>
        <strain evidence="9 10">TMW2.1084</strain>
    </source>
</reference>
<feature type="transmembrane region" description="Helical" evidence="8">
    <location>
        <begin position="991"/>
        <end position="1014"/>
    </location>
</feature>
<evidence type="ECO:0000256" key="7">
    <source>
        <dbReference type="ARBA" id="ARBA00023136"/>
    </source>
</evidence>